<keyword evidence="2" id="KW-1185">Reference proteome</keyword>
<comment type="caution">
    <text evidence="1">The sequence shown here is derived from an EMBL/GenBank/DDBJ whole genome shotgun (WGS) entry which is preliminary data.</text>
</comment>
<reference evidence="1 2" key="1">
    <citation type="journal article" date="2013" name="PLoS Genet.">
        <title>Genomic mechanisms accounting for the adaptation to parasitism in nematode-trapping fungi.</title>
        <authorList>
            <person name="Meerupati T."/>
            <person name="Andersson K.M."/>
            <person name="Friman E."/>
            <person name="Kumar D."/>
            <person name="Tunlid A."/>
            <person name="Ahren D."/>
        </authorList>
    </citation>
    <scope>NUCLEOTIDE SEQUENCE [LARGE SCALE GENOMIC DNA]</scope>
    <source>
        <strain evidence="1 2">CBS 200.50</strain>
    </source>
</reference>
<organism evidence="1 2">
    <name type="scientific">Dactylellina haptotyla (strain CBS 200.50)</name>
    <name type="common">Nematode-trapping fungus</name>
    <name type="synonym">Monacrosporium haptotylum</name>
    <dbReference type="NCBI Taxonomy" id="1284197"/>
    <lineage>
        <taxon>Eukaryota</taxon>
        <taxon>Fungi</taxon>
        <taxon>Dikarya</taxon>
        <taxon>Ascomycota</taxon>
        <taxon>Pezizomycotina</taxon>
        <taxon>Orbiliomycetes</taxon>
        <taxon>Orbiliales</taxon>
        <taxon>Orbiliaceae</taxon>
        <taxon>Dactylellina</taxon>
    </lineage>
</organism>
<evidence type="ECO:0000313" key="2">
    <source>
        <dbReference type="Proteomes" id="UP000015100"/>
    </source>
</evidence>
<dbReference type="Proteomes" id="UP000015100">
    <property type="component" value="Unassembled WGS sequence"/>
</dbReference>
<name>S8BRX8_DACHA</name>
<proteinExistence type="predicted"/>
<dbReference type="EMBL" id="AQGS01000595">
    <property type="protein sequence ID" value="EPS37962.1"/>
    <property type="molecule type" value="Genomic_DNA"/>
</dbReference>
<accession>S8BRX8</accession>
<reference evidence="2" key="2">
    <citation type="submission" date="2013-04" db="EMBL/GenBank/DDBJ databases">
        <title>Genomic mechanisms accounting for the adaptation to parasitism in nematode-trapping fungi.</title>
        <authorList>
            <person name="Ahren D.G."/>
        </authorList>
    </citation>
    <scope>NUCLEOTIDE SEQUENCE [LARGE SCALE GENOMIC DNA]</scope>
    <source>
        <strain evidence="2">CBS 200.50</strain>
    </source>
</reference>
<dbReference type="AlphaFoldDB" id="S8BRX8"/>
<protein>
    <submittedName>
        <fullName evidence="1">Uncharacterized protein</fullName>
    </submittedName>
</protein>
<gene>
    <name evidence="1" type="ORF">H072_8303</name>
</gene>
<evidence type="ECO:0000313" key="1">
    <source>
        <dbReference type="EMBL" id="EPS37962.1"/>
    </source>
</evidence>
<dbReference type="HOGENOM" id="CLU_1610698_0_0_1"/>
<sequence>MDEEYAQYWMALLGAKLLSMRDRGYHTIYDSDDSKKLEILKSISSDSNVPKVLRQYVAAILTNTEYENMFQEGRNYVLRNLDKMEYIEFPTDRLERKLVQPAGSFDDTVVKMLHPGEKLVDAITWDQSVDRKSEAVSLDKGIWAGHRIDLVLADRLAGMGWRKLK</sequence>
<dbReference type="OrthoDB" id="5409902at2759"/>